<comment type="pathway">
    <text evidence="5">Protein modification; protein ubiquitination.</text>
</comment>
<dbReference type="Gene3D" id="2.30.30.40">
    <property type="entry name" value="SH3 Domains"/>
    <property type="match status" value="4"/>
</dbReference>
<evidence type="ECO:0000259" key="27">
    <source>
        <dbReference type="PROSITE" id="PS50089"/>
    </source>
</evidence>
<dbReference type="PANTHER" id="PTHR14167">
    <property type="entry name" value="SH3 DOMAIN-CONTAINING"/>
    <property type="match status" value="1"/>
</dbReference>
<evidence type="ECO:0000256" key="15">
    <source>
        <dbReference type="ARBA" id="ARBA00022786"/>
    </source>
</evidence>
<evidence type="ECO:0000256" key="14">
    <source>
        <dbReference type="ARBA" id="ARBA00022771"/>
    </source>
</evidence>
<keyword evidence="9 24" id="KW-0728">SH3 domain</keyword>
<name>A0ABM4EMS5_9AVES</name>
<accession>A0ABM4EMS5</accession>
<evidence type="ECO:0000256" key="23">
    <source>
        <dbReference type="PROSITE-ProRule" id="PRU00175"/>
    </source>
</evidence>
<feature type="compositionally biased region" description="Low complexity" evidence="25">
    <location>
        <begin position="656"/>
        <end position="667"/>
    </location>
</feature>
<dbReference type="CDD" id="cd11785">
    <property type="entry name" value="SH3_SH3RF_C"/>
    <property type="match status" value="1"/>
</dbReference>
<dbReference type="Proteomes" id="UP001652627">
    <property type="component" value="Chromosome 5"/>
</dbReference>
<comment type="similarity">
    <text evidence="6">Belongs to the SH3RF family.</text>
</comment>
<dbReference type="InterPro" id="IPR013083">
    <property type="entry name" value="Znf_RING/FYVE/PHD"/>
</dbReference>
<dbReference type="Pfam" id="PF14604">
    <property type="entry name" value="SH3_9"/>
    <property type="match status" value="2"/>
</dbReference>
<comment type="catalytic activity">
    <reaction evidence="1">
        <text>S-ubiquitinyl-[E2 ubiquitin-conjugating enzyme]-L-cysteine + [acceptor protein]-L-lysine = [E2 ubiquitin-conjugating enzyme]-L-cysteine + N(6)-ubiquitinyl-[acceptor protein]-L-lysine.</text>
        <dbReference type="EC" id="2.3.2.27"/>
    </reaction>
</comment>
<keyword evidence="15" id="KW-0833">Ubl conjugation pathway</keyword>
<evidence type="ECO:0000256" key="21">
    <source>
        <dbReference type="ARBA" id="ARBA00031457"/>
    </source>
</evidence>
<dbReference type="SUPFAM" id="SSF50044">
    <property type="entry name" value="SH3-domain"/>
    <property type="match status" value="4"/>
</dbReference>
<feature type="domain" description="RING-type" evidence="27">
    <location>
        <begin position="12"/>
        <end position="53"/>
    </location>
</feature>
<dbReference type="EC" id="2.3.2.27" evidence="7"/>
<protein>
    <recommendedName>
        <fullName evidence="8">E3 ubiquitin-protein ligase SH3RF1</fullName>
        <ecNumber evidence="7">2.3.2.27</ecNumber>
    </recommendedName>
    <alternativeName>
        <fullName evidence="21">Plenty of SH3s</fullName>
    </alternativeName>
    <alternativeName>
        <fullName evidence="22">RING-type E3 ubiquitin transferase SH3RF1</fullName>
    </alternativeName>
    <alternativeName>
        <fullName evidence="20">SH3 domain-containing RING finger protein 1</fullName>
    </alternativeName>
</protein>
<keyword evidence="10" id="KW-0963">Cytoplasm</keyword>
<dbReference type="InterPro" id="IPR035795">
    <property type="entry name" value="SH3RF1_SH3_2"/>
</dbReference>
<reference evidence="29 30" key="1">
    <citation type="submission" date="2025-05" db="UniProtKB">
        <authorList>
            <consortium name="RefSeq"/>
        </authorList>
    </citation>
    <scope>IDENTIFICATION</scope>
    <source>
        <tissue evidence="29 30">Blood</tissue>
    </source>
</reference>
<evidence type="ECO:0000256" key="18">
    <source>
        <dbReference type="ARBA" id="ARBA00023034"/>
    </source>
</evidence>
<dbReference type="InterPro" id="IPR017907">
    <property type="entry name" value="Znf_RING_CS"/>
</dbReference>
<dbReference type="PROSITE" id="PS50002">
    <property type="entry name" value="SH3"/>
    <property type="match status" value="4"/>
</dbReference>
<feature type="region of interest" description="Disordered" evidence="25">
    <location>
        <begin position="752"/>
        <end position="806"/>
    </location>
</feature>
<keyword evidence="13" id="KW-0677">Repeat</keyword>
<dbReference type="InterPro" id="IPR001452">
    <property type="entry name" value="SH3_domain"/>
</dbReference>
<evidence type="ECO:0000256" key="22">
    <source>
        <dbReference type="ARBA" id="ARBA00033431"/>
    </source>
</evidence>
<feature type="compositionally biased region" description="Low complexity" evidence="25">
    <location>
        <begin position="689"/>
        <end position="700"/>
    </location>
</feature>
<evidence type="ECO:0000313" key="30">
    <source>
        <dbReference type="RefSeq" id="XP_067153996.1"/>
    </source>
</evidence>
<evidence type="ECO:0000256" key="20">
    <source>
        <dbReference type="ARBA" id="ARBA00030936"/>
    </source>
</evidence>
<keyword evidence="11" id="KW-0808">Transferase</keyword>
<keyword evidence="16" id="KW-0862">Zinc</keyword>
<keyword evidence="12" id="KW-0479">Metal-binding</keyword>
<keyword evidence="28" id="KW-1185">Reference proteome</keyword>
<dbReference type="CDD" id="cd16748">
    <property type="entry name" value="RING-HC_SH3RF1"/>
    <property type="match status" value="1"/>
</dbReference>
<evidence type="ECO:0000256" key="16">
    <source>
        <dbReference type="ARBA" id="ARBA00022833"/>
    </source>
</evidence>
<evidence type="ECO:0000259" key="26">
    <source>
        <dbReference type="PROSITE" id="PS50002"/>
    </source>
</evidence>
<feature type="compositionally biased region" description="Polar residues" evidence="25">
    <location>
        <begin position="281"/>
        <end position="290"/>
    </location>
</feature>
<dbReference type="RefSeq" id="XP_067153996.1">
    <property type="nucleotide sequence ID" value="XM_067297895.1"/>
</dbReference>
<feature type="compositionally biased region" description="Polar residues" evidence="25">
    <location>
        <begin position="303"/>
        <end position="319"/>
    </location>
</feature>
<dbReference type="InterPro" id="IPR036028">
    <property type="entry name" value="SH3-like_dom_sf"/>
</dbReference>
<evidence type="ECO:0000256" key="6">
    <source>
        <dbReference type="ARBA" id="ARBA00008649"/>
    </source>
</evidence>
<feature type="domain" description="SH3" evidence="26">
    <location>
        <begin position="440"/>
        <end position="501"/>
    </location>
</feature>
<dbReference type="SMART" id="SM00326">
    <property type="entry name" value="SH3"/>
    <property type="match status" value="4"/>
</dbReference>
<dbReference type="SMART" id="SM00184">
    <property type="entry name" value="RING"/>
    <property type="match status" value="1"/>
</dbReference>
<evidence type="ECO:0000256" key="2">
    <source>
        <dbReference type="ARBA" id="ARBA00004510"/>
    </source>
</evidence>
<evidence type="ECO:0000256" key="24">
    <source>
        <dbReference type="PROSITE-ProRule" id="PRU00192"/>
    </source>
</evidence>
<keyword evidence="14 23" id="KW-0863">Zinc-finger</keyword>
<feature type="region of interest" description="Disordered" evidence="25">
    <location>
        <begin position="655"/>
        <end position="738"/>
    </location>
</feature>
<gene>
    <name evidence="29 30" type="primary">SH3RF1</name>
</gene>
<feature type="compositionally biased region" description="Basic and acidic residues" evidence="25">
    <location>
        <begin position="701"/>
        <end position="712"/>
    </location>
</feature>
<dbReference type="PROSITE" id="PS00518">
    <property type="entry name" value="ZF_RING_1"/>
    <property type="match status" value="1"/>
</dbReference>
<evidence type="ECO:0000256" key="5">
    <source>
        <dbReference type="ARBA" id="ARBA00004906"/>
    </source>
</evidence>
<feature type="region of interest" description="Disordered" evidence="25">
    <location>
        <begin position="267"/>
        <end position="322"/>
    </location>
</feature>
<feature type="compositionally biased region" description="Polar residues" evidence="25">
    <location>
        <begin position="421"/>
        <end position="432"/>
    </location>
</feature>
<comment type="subcellular location">
    <subcellularLocation>
        <location evidence="2">Cell projection</location>
        <location evidence="2">Lamellipodium</location>
    </subcellularLocation>
    <subcellularLocation>
        <location evidence="3">Cytoplasm</location>
        <location evidence="3">Perinuclear region</location>
    </subcellularLocation>
    <subcellularLocation>
        <location evidence="4">Golgi apparatus</location>
        <location evidence="4">trans-Golgi network</location>
    </subcellularLocation>
</comment>
<keyword evidence="19" id="KW-0966">Cell projection</keyword>
<evidence type="ECO:0000256" key="13">
    <source>
        <dbReference type="ARBA" id="ARBA00022737"/>
    </source>
</evidence>
<dbReference type="InterPro" id="IPR050384">
    <property type="entry name" value="Endophilin_SH3RF"/>
</dbReference>
<evidence type="ECO:0000256" key="10">
    <source>
        <dbReference type="ARBA" id="ARBA00022490"/>
    </source>
</evidence>
<evidence type="ECO:0000256" key="8">
    <source>
        <dbReference type="ARBA" id="ARBA00019074"/>
    </source>
</evidence>
<evidence type="ECO:0000256" key="4">
    <source>
        <dbReference type="ARBA" id="ARBA00004601"/>
    </source>
</evidence>
<dbReference type="InterPro" id="IPR027370">
    <property type="entry name" value="Znf-RING_euk"/>
</dbReference>
<evidence type="ECO:0000256" key="3">
    <source>
        <dbReference type="ARBA" id="ARBA00004556"/>
    </source>
</evidence>
<dbReference type="SUPFAM" id="SSF57850">
    <property type="entry name" value="RING/U-box"/>
    <property type="match status" value="1"/>
</dbReference>
<proteinExistence type="inferred from homology"/>
<evidence type="ECO:0000256" key="7">
    <source>
        <dbReference type="ARBA" id="ARBA00012483"/>
    </source>
</evidence>
<sequence>MDESALLDLLECPVCLERLDVSAKVLPCQHTFCKRCLLGIVSSRNELRCPECRTLVDCGVDELPSNILLVRLLDGIKQRPRKPGTGGGTGSTNALRVQVNTAANCGLKDLQSSQAGQQQRVQARSPPVRGVPQLPCAKALYNYEGKEPGDLKFSKGDIIILRRQVDENWYHGEVNGIHGFFPTNFVQIIKPLPQPPPQCKALYDFEVKDKEADKDCLPFAKDDVLTVIRRVDENWAEGMLADKIGIFPISYVEFNTAAKQLIELDKPSGSAVDSGEGTSGAAHNNSTQKYTDTKKNTKKRHSFTSLTMSNKSSQSSQNRHSMEISPPVLISSSNPTAAARISELTGLSCSAPSQVHIGTTGLIVTPPPSSPVTTGPSFTFPSEVTYQAALGNMNPPLPPPPPLLSAAIIASASSGPPSAGVTQRPTSGSTDQMAHLRPQSRPSVYIAIYPYTPRKDDELELRKGEMFLVFERCQDGWFKGTSMHTSKIGVFPGNYVAPVTRTVTSASQTKVPMSTAGQTGRVVTMVSPSTASGTSQKLQGNGVAVNSSTVPTAVVSAAHIQTSPQTKVLVHMTGQMTVNQARNAVRTVAVHSQERPTAAVTPIQAQSPTCLIPAAVIIPHHSVASQQLQPQLSNTAAYVTAVNMNRSTIPLACAAPSSNSPTVTPPSLEGDVSGRTVNAHPGAPASPENALVAGGNAAVGKPDKDSKKEKKGLLKLLSGASTKRKPRLSPPASPTLEAEQAAAELALQGAVGPELPSAGGHSKAGACPADSEGSALAQETLHRKTSSLDSNIPIVPPPRQPCSSLGPVLNESRPVVCERYRVVVSYPPQSEAELELKEGDIVFVHKKREDGWFKGTLQRNGKTGLFPGSFVENI</sequence>
<dbReference type="RefSeq" id="XP_067153995.1">
    <property type="nucleotide sequence ID" value="XM_067297894.1"/>
</dbReference>
<feature type="domain" description="SH3" evidence="26">
    <location>
        <begin position="194"/>
        <end position="257"/>
    </location>
</feature>
<dbReference type="Pfam" id="PF13445">
    <property type="entry name" value="zf-RING_UBOX"/>
    <property type="match status" value="1"/>
</dbReference>
<organism evidence="28 29">
    <name type="scientific">Apteryx mantelli</name>
    <name type="common">North Island brown kiwi</name>
    <dbReference type="NCBI Taxonomy" id="2696672"/>
    <lineage>
        <taxon>Eukaryota</taxon>
        <taxon>Metazoa</taxon>
        <taxon>Chordata</taxon>
        <taxon>Craniata</taxon>
        <taxon>Vertebrata</taxon>
        <taxon>Euteleostomi</taxon>
        <taxon>Archelosauria</taxon>
        <taxon>Archosauria</taxon>
        <taxon>Dinosauria</taxon>
        <taxon>Saurischia</taxon>
        <taxon>Theropoda</taxon>
        <taxon>Coelurosauria</taxon>
        <taxon>Aves</taxon>
        <taxon>Palaeognathae</taxon>
        <taxon>Apterygiformes</taxon>
        <taxon>Apterygidae</taxon>
        <taxon>Apteryx</taxon>
    </lineage>
</organism>
<evidence type="ECO:0000256" key="19">
    <source>
        <dbReference type="ARBA" id="ARBA00023273"/>
    </source>
</evidence>
<dbReference type="PANTHER" id="PTHR14167:SF44">
    <property type="entry name" value="E3 UBIQUITIN-PROTEIN LIGASE SH3RF1"/>
    <property type="match status" value="1"/>
</dbReference>
<evidence type="ECO:0000256" key="12">
    <source>
        <dbReference type="ARBA" id="ARBA00022723"/>
    </source>
</evidence>
<keyword evidence="17" id="KW-0832">Ubl conjugation</keyword>
<evidence type="ECO:0000313" key="29">
    <source>
        <dbReference type="RefSeq" id="XP_067153995.1"/>
    </source>
</evidence>
<feature type="domain" description="SH3" evidence="26">
    <location>
        <begin position="132"/>
        <end position="191"/>
    </location>
</feature>
<dbReference type="PRINTS" id="PR00452">
    <property type="entry name" value="SH3DOMAIN"/>
</dbReference>
<dbReference type="GeneID" id="106484066"/>
<evidence type="ECO:0000256" key="9">
    <source>
        <dbReference type="ARBA" id="ARBA00022443"/>
    </source>
</evidence>
<evidence type="ECO:0000256" key="25">
    <source>
        <dbReference type="SAM" id="MobiDB-lite"/>
    </source>
</evidence>
<dbReference type="Gene3D" id="3.30.40.10">
    <property type="entry name" value="Zinc/RING finger domain, C3HC4 (zinc finger)"/>
    <property type="match status" value="1"/>
</dbReference>
<dbReference type="PROSITE" id="PS50089">
    <property type="entry name" value="ZF_RING_2"/>
    <property type="match status" value="1"/>
</dbReference>
<feature type="domain" description="SH3" evidence="26">
    <location>
        <begin position="815"/>
        <end position="874"/>
    </location>
</feature>
<dbReference type="Pfam" id="PF00018">
    <property type="entry name" value="SH3_1"/>
    <property type="match status" value="2"/>
</dbReference>
<dbReference type="PRINTS" id="PR00499">
    <property type="entry name" value="P67PHOX"/>
</dbReference>
<keyword evidence="18" id="KW-0333">Golgi apparatus</keyword>
<evidence type="ECO:0000256" key="1">
    <source>
        <dbReference type="ARBA" id="ARBA00000900"/>
    </source>
</evidence>
<feature type="region of interest" description="Disordered" evidence="25">
    <location>
        <begin position="414"/>
        <end position="437"/>
    </location>
</feature>
<dbReference type="InterPro" id="IPR035816">
    <property type="entry name" value="SH3RF1/SH3RF3_SH3_4"/>
</dbReference>
<dbReference type="CDD" id="cd11930">
    <property type="entry name" value="SH3_SH3RF1_2"/>
    <property type="match status" value="1"/>
</dbReference>
<dbReference type="InterPro" id="IPR001841">
    <property type="entry name" value="Znf_RING"/>
</dbReference>
<evidence type="ECO:0000256" key="11">
    <source>
        <dbReference type="ARBA" id="ARBA00022679"/>
    </source>
</evidence>
<evidence type="ECO:0000256" key="17">
    <source>
        <dbReference type="ARBA" id="ARBA00022843"/>
    </source>
</evidence>
<evidence type="ECO:0000313" key="28">
    <source>
        <dbReference type="Proteomes" id="UP001652627"/>
    </source>
</evidence>